<keyword evidence="2" id="KW-0812">Transmembrane</keyword>
<evidence type="ECO:0000313" key="8">
    <source>
        <dbReference type="Proteomes" id="UP000735302"/>
    </source>
</evidence>
<feature type="compositionally biased region" description="Basic and acidic residues" evidence="5">
    <location>
        <begin position="618"/>
        <end position="627"/>
    </location>
</feature>
<dbReference type="PANTHER" id="PTHR21419:SF36">
    <property type="entry name" value="PROTEIN FAM234A-LIKE"/>
    <property type="match status" value="1"/>
</dbReference>
<feature type="compositionally biased region" description="Low complexity" evidence="5">
    <location>
        <begin position="515"/>
        <end position="542"/>
    </location>
</feature>
<keyword evidence="8" id="KW-1185">Reference proteome</keyword>
<feature type="region of interest" description="Disordered" evidence="5">
    <location>
        <begin position="557"/>
        <end position="579"/>
    </location>
</feature>
<dbReference type="InterPro" id="IPR015943">
    <property type="entry name" value="WD40/YVTN_repeat-like_dom_sf"/>
</dbReference>
<dbReference type="InterPro" id="IPR028994">
    <property type="entry name" value="Integrin_alpha_N"/>
</dbReference>
<dbReference type="GO" id="GO:0016020">
    <property type="term" value="C:membrane"/>
    <property type="evidence" value="ECO:0007669"/>
    <property type="project" value="UniProtKB-SubCell"/>
</dbReference>
<evidence type="ECO:0000256" key="2">
    <source>
        <dbReference type="ARBA" id="ARBA00022692"/>
    </source>
</evidence>
<dbReference type="AlphaFoldDB" id="A0AAV4A7X9"/>
<dbReference type="EMBL" id="BLXT01003657">
    <property type="protein sequence ID" value="GFO02838.1"/>
    <property type="molecule type" value="Genomic_DNA"/>
</dbReference>
<evidence type="ECO:0000256" key="5">
    <source>
        <dbReference type="SAM" id="MobiDB-lite"/>
    </source>
</evidence>
<name>A0AAV4A7X9_9GAST</name>
<keyword evidence="3" id="KW-1133">Transmembrane helix</keyword>
<gene>
    <name evidence="7" type="ORF">PoB_002934300</name>
</gene>
<dbReference type="Gene3D" id="2.130.10.10">
    <property type="entry name" value="YVTN repeat-like/Quinoprotein amine dehydrogenase"/>
    <property type="match status" value="1"/>
</dbReference>
<evidence type="ECO:0000256" key="3">
    <source>
        <dbReference type="ARBA" id="ARBA00022989"/>
    </source>
</evidence>
<dbReference type="Pfam" id="PF23727">
    <property type="entry name" value="Beta-prop_FAM234A_B"/>
    <property type="match status" value="1"/>
</dbReference>
<feature type="region of interest" description="Disordered" evidence="5">
    <location>
        <begin position="466"/>
        <end position="542"/>
    </location>
</feature>
<comment type="caution">
    <text evidence="7">The sequence shown here is derived from an EMBL/GenBank/DDBJ whole genome shotgun (WGS) entry which is preliminary data.</text>
</comment>
<dbReference type="PANTHER" id="PTHR21419">
    <property type="match status" value="1"/>
</dbReference>
<accession>A0AAV4A7X9</accession>
<evidence type="ECO:0000256" key="4">
    <source>
        <dbReference type="ARBA" id="ARBA00023136"/>
    </source>
</evidence>
<protein>
    <submittedName>
        <fullName evidence="7">Pqq-like domain containing protein</fullName>
    </submittedName>
</protein>
<keyword evidence="4" id="KW-0472">Membrane</keyword>
<feature type="region of interest" description="Disordered" evidence="5">
    <location>
        <begin position="605"/>
        <end position="633"/>
    </location>
</feature>
<dbReference type="Proteomes" id="UP000735302">
    <property type="component" value="Unassembled WGS sequence"/>
</dbReference>
<feature type="domain" description="FAM234A/B beta-propeller" evidence="6">
    <location>
        <begin position="33"/>
        <end position="361"/>
    </location>
</feature>
<dbReference type="InterPro" id="IPR055409">
    <property type="entry name" value="Beta-prop_FAM234A_B"/>
</dbReference>
<dbReference type="SUPFAM" id="SSF69318">
    <property type="entry name" value="Integrin alpha N-terminal domain"/>
    <property type="match status" value="1"/>
</dbReference>
<reference evidence="7 8" key="1">
    <citation type="journal article" date="2021" name="Elife">
        <title>Chloroplast acquisition without the gene transfer in kleptoplastic sea slugs, Plakobranchus ocellatus.</title>
        <authorList>
            <person name="Maeda T."/>
            <person name="Takahashi S."/>
            <person name="Yoshida T."/>
            <person name="Shimamura S."/>
            <person name="Takaki Y."/>
            <person name="Nagai Y."/>
            <person name="Toyoda A."/>
            <person name="Suzuki Y."/>
            <person name="Arimoto A."/>
            <person name="Ishii H."/>
            <person name="Satoh N."/>
            <person name="Nishiyama T."/>
            <person name="Hasebe M."/>
            <person name="Maruyama T."/>
            <person name="Minagawa J."/>
            <person name="Obokata J."/>
            <person name="Shigenobu S."/>
        </authorList>
    </citation>
    <scope>NUCLEOTIDE SEQUENCE [LARGE SCALE GENOMIC DNA]</scope>
</reference>
<proteinExistence type="predicted"/>
<evidence type="ECO:0000259" key="6">
    <source>
        <dbReference type="Pfam" id="PF23727"/>
    </source>
</evidence>
<comment type="subcellular location">
    <subcellularLocation>
        <location evidence="1">Membrane</location>
        <topology evidence="1">Single-pass membrane protein</topology>
    </subcellularLocation>
</comment>
<evidence type="ECO:0000256" key="1">
    <source>
        <dbReference type="ARBA" id="ARBA00004167"/>
    </source>
</evidence>
<organism evidence="7 8">
    <name type="scientific">Plakobranchus ocellatus</name>
    <dbReference type="NCBI Taxonomy" id="259542"/>
    <lineage>
        <taxon>Eukaryota</taxon>
        <taxon>Metazoa</taxon>
        <taxon>Spiralia</taxon>
        <taxon>Lophotrochozoa</taxon>
        <taxon>Mollusca</taxon>
        <taxon>Gastropoda</taxon>
        <taxon>Heterobranchia</taxon>
        <taxon>Euthyneura</taxon>
        <taxon>Panpulmonata</taxon>
        <taxon>Sacoglossa</taxon>
        <taxon>Placobranchoidea</taxon>
        <taxon>Plakobranchidae</taxon>
        <taxon>Plakobranchus</taxon>
    </lineage>
</organism>
<dbReference type="InterPro" id="IPR045232">
    <property type="entry name" value="FAM234"/>
</dbReference>
<evidence type="ECO:0000313" key="7">
    <source>
        <dbReference type="EMBL" id="GFO02838.1"/>
    </source>
</evidence>
<sequence length="843" mass="93504">MGEQETNSQTGRNGADGYGVKDIVCDIYFEGQTPCFGGVLALEGATGRELWRRYAQHEVYGLNCQYDLDKDGVKDCLAAGRAGTFFAVSCKEGKLLWSLGESEARNAVMNFYTPQYISDLDGDGIADIVTVHGGDPLQEAGSPQRLSGRILVVSGKTGHVLRWTGVPDNQESYYSPQLTSHLGQVPVLLFGTGGETHNGSLWEIELNSLLEGSMDRAVKLSSDTHKGFMTPPALVDINGDGIEDILVPIFNSTLLALDGSDTGGTKSGTGPKPLWTSKFPGSETYSTPAVGFYNEDDVPDVMVKFAHGPGYPVYYYSETTVLDGRTGKRLIHPPLRDTIGSQASPLTVAMEGQGNDVFLTWMADCVDHEGDTSWFDFVGGTQDREKSRADLCRLRYKTDGISKMVAVGRNLPSGGIPIYQSEKRRAVEHSKWVNTSLEGIEYLMKHPELYEDLSNTDSDTVLAPEDGQISEDYSGGVREPYRVPTYPSSHSIGSKKGPSYQRTNDRLMGYPRQDGATGTSATSGYGNGNTARNSNGRYRSKGSYYSSGAQLLPADDIYRVPSPSYQRSRNRGGSRGSYYGTQYESVYPGNSNIDNGIYNPQGYPYKYSRNASPRKRGTVRDKEEARGGKGTFSSERENKVFKKRKNEVIPTRIMRNWKKRSVRRHRHVGPHDDGGIQRLLSTGHLAPTSLPDTHPDHNSTIDLVFATYWFFPQRTQAILPEDRKCIAEKLALEKDFGFHINSPNHQMDRNKYEERITQLCLQKSDSKVPDNRVYSNSDDEYNPFSVNMGQMTIYRVRLKFSCTQPINATETNTRCASVLPFAKQKWAGYMGSNGDSHWTVPHL</sequence>